<dbReference type="InterPro" id="IPR001304">
    <property type="entry name" value="C-type_lectin-like"/>
</dbReference>
<dbReference type="Gene3D" id="3.10.100.10">
    <property type="entry name" value="Mannose-Binding Protein A, subunit A"/>
    <property type="match status" value="2"/>
</dbReference>
<dbReference type="SUPFAM" id="SSF56436">
    <property type="entry name" value="C-type lectin-like"/>
    <property type="match status" value="2"/>
</dbReference>
<proteinExistence type="predicted"/>
<feature type="signal peptide" evidence="2">
    <location>
        <begin position="1"/>
        <end position="21"/>
    </location>
</feature>
<feature type="domain" description="C-type lectin" evidence="3">
    <location>
        <begin position="42"/>
        <end position="155"/>
    </location>
</feature>
<organism evidence="4">
    <name type="scientific">Papilio xuthus</name>
    <name type="common">Asian swallowtail butterfly</name>
    <dbReference type="NCBI Taxonomy" id="66420"/>
    <lineage>
        <taxon>Eukaryota</taxon>
        <taxon>Metazoa</taxon>
        <taxon>Ecdysozoa</taxon>
        <taxon>Arthropoda</taxon>
        <taxon>Hexapoda</taxon>
        <taxon>Insecta</taxon>
        <taxon>Pterygota</taxon>
        <taxon>Neoptera</taxon>
        <taxon>Endopterygota</taxon>
        <taxon>Lepidoptera</taxon>
        <taxon>Glossata</taxon>
        <taxon>Ditrysia</taxon>
        <taxon>Papilionoidea</taxon>
        <taxon>Papilionidae</taxon>
        <taxon>Papilioninae</taxon>
        <taxon>Papilio</taxon>
    </lineage>
</organism>
<evidence type="ECO:0000256" key="2">
    <source>
        <dbReference type="SAM" id="SignalP"/>
    </source>
</evidence>
<dbReference type="RefSeq" id="XP_013180700.1">
    <property type="nucleotide sequence ID" value="XM_013325246.1"/>
</dbReference>
<dbReference type="CDD" id="cd00037">
    <property type="entry name" value="CLECT"/>
    <property type="match status" value="2"/>
</dbReference>
<protein>
    <submittedName>
        <fullName evidence="4">Macrophage mannose receptor 1-like isoform X1</fullName>
    </submittedName>
</protein>
<gene>
    <name evidence="4" type="primary">LOC106127190</name>
</gene>
<dbReference type="InterPro" id="IPR016187">
    <property type="entry name" value="CTDL_fold"/>
</dbReference>
<dbReference type="InterPro" id="IPR050111">
    <property type="entry name" value="C-type_lectin/snaclec_domain"/>
</dbReference>
<dbReference type="KEGG" id="pxu:106127190"/>
<keyword evidence="1" id="KW-1015">Disulfide bond</keyword>
<evidence type="ECO:0000313" key="4">
    <source>
        <dbReference type="RefSeq" id="XP_013180700.1"/>
    </source>
</evidence>
<dbReference type="PROSITE" id="PS50041">
    <property type="entry name" value="C_TYPE_LECTIN_2"/>
    <property type="match status" value="2"/>
</dbReference>
<name>A0AAJ6ZWS7_PAPXU</name>
<dbReference type="AlphaFoldDB" id="A0AAJ6ZWS7"/>
<dbReference type="PANTHER" id="PTHR22803">
    <property type="entry name" value="MANNOSE, PHOSPHOLIPASE, LECTIN RECEPTOR RELATED"/>
    <property type="match status" value="1"/>
</dbReference>
<evidence type="ECO:0000256" key="1">
    <source>
        <dbReference type="ARBA" id="ARBA00023157"/>
    </source>
</evidence>
<keyword evidence="2" id="KW-0732">Signal</keyword>
<dbReference type="Proteomes" id="UP000694872">
    <property type="component" value="Unplaced"/>
</dbReference>
<feature type="domain" description="C-type lectin" evidence="3">
    <location>
        <begin position="179"/>
        <end position="305"/>
    </location>
</feature>
<dbReference type="Pfam" id="PF00059">
    <property type="entry name" value="Lectin_C"/>
    <property type="match status" value="2"/>
</dbReference>
<dbReference type="InterPro" id="IPR016186">
    <property type="entry name" value="C-type_lectin-like/link_sf"/>
</dbReference>
<dbReference type="PROSITE" id="PS00615">
    <property type="entry name" value="C_TYPE_LECTIN_1"/>
    <property type="match status" value="1"/>
</dbReference>
<dbReference type="InterPro" id="IPR018378">
    <property type="entry name" value="C-type_lectin_CS"/>
</dbReference>
<accession>A0AAJ6ZWS7</accession>
<dbReference type="SMART" id="SM00034">
    <property type="entry name" value="CLECT"/>
    <property type="match status" value="2"/>
</dbReference>
<feature type="chain" id="PRO_5042469422" evidence="2">
    <location>
        <begin position="22"/>
        <end position="320"/>
    </location>
</feature>
<dbReference type="GeneID" id="106127190"/>
<reference evidence="4" key="1">
    <citation type="submission" date="2025-08" db="UniProtKB">
        <authorList>
            <consortium name="RefSeq"/>
        </authorList>
    </citation>
    <scope>IDENTIFICATION</scope>
</reference>
<evidence type="ECO:0000259" key="3">
    <source>
        <dbReference type="PROSITE" id="PS50041"/>
    </source>
</evidence>
<sequence>MTSFKCVVVFLFCFTITNIFSQISGNFFREDYKFIEDNRSFYKIHTISRTWKEARKMCELEGATLFYPEDQYEVESITNYWNETHSFNVIYIGVSDLVAKEVYATVDGVSVKDVYNNWAQGEPNNSDGNEHCLTMALNGRLYDDGCDKKYNFICKKTQATIKWNDYCNVPDLEYRYSDETSRCYKLHSTPANWTEAALVCDIEHSYLAVINSEVEAQHLAMLIGDAFSTNDITPNACSSIALGFSKKDKTGWKTVLGEYIETSGYKQWAENEPDNENENKECGAMDYNGSLTSISCDAKCYFICEHENELLGYVDDRFSG</sequence>